<evidence type="ECO:0000256" key="3">
    <source>
        <dbReference type="HAMAP-Rule" id="MF_01459"/>
    </source>
</evidence>
<reference evidence="5" key="1">
    <citation type="journal article" date="2024" name="Algal Res.">
        <title>Biochemical, toxicological and genomic investigation of a high-biomass producing Limnothrix strain isolated from Italian shallow drinking water reservoir.</title>
        <authorList>
            <person name="Simonazzi M."/>
            <person name="Shishido T.K."/>
            <person name="Delbaje E."/>
            <person name="Wahlsten M."/>
            <person name="Fewer D.P."/>
            <person name="Sivonen K."/>
            <person name="Pezzolesi L."/>
            <person name="Pistocchi R."/>
        </authorList>
    </citation>
    <scope>NUCLEOTIDE SEQUENCE [LARGE SCALE GENOMIC DNA]</scope>
    <source>
        <strain evidence="5">LRLZ20PSL1</strain>
    </source>
</reference>
<keyword evidence="2 3" id="KW-0456">Lyase</keyword>
<proteinExistence type="inferred from homology"/>
<dbReference type="InterPro" id="IPR012674">
    <property type="entry name" value="Calycin"/>
</dbReference>
<evidence type="ECO:0000256" key="1">
    <source>
        <dbReference type="ARBA" id="ARBA00010681"/>
    </source>
</evidence>
<sequence length="210" mass="23273">MQTNPMTATSTAPQLTSALDYFRQSAGQWQSQRVTHHLAFRRAEVGESEIQVEMLEVTDPRLAEICQMYDIDPAAAAGGALVTWKSLMAWDASEEDNHEGQTVMVIVPDATDDRRGKLLRERGYAETAPVAGEYHLDEEGGMVLTTEYETMSSVERFWFPNPNLRMRTSVLKRFGGFNTATFCTEVRVGCDQSAVAAGGDREQAISALGW</sequence>
<evidence type="ECO:0000256" key="2">
    <source>
        <dbReference type="ARBA" id="ARBA00023239"/>
    </source>
</evidence>
<name>A0ABW7CBN0_9CYAN</name>
<dbReference type="Gene3D" id="2.40.128.20">
    <property type="match status" value="1"/>
</dbReference>
<keyword evidence="5" id="KW-1185">Reference proteome</keyword>
<organism evidence="4 5">
    <name type="scientific">Limnothrix redekei LRLZ20PSL1</name>
    <dbReference type="NCBI Taxonomy" id="3112953"/>
    <lineage>
        <taxon>Bacteria</taxon>
        <taxon>Bacillati</taxon>
        <taxon>Cyanobacteriota</taxon>
        <taxon>Cyanophyceae</taxon>
        <taxon>Pseudanabaenales</taxon>
        <taxon>Pseudanabaenaceae</taxon>
        <taxon>Limnothrix</taxon>
    </lineage>
</organism>
<dbReference type="EC" id="4.-.-.-" evidence="3"/>
<evidence type="ECO:0000313" key="4">
    <source>
        <dbReference type="EMBL" id="MFG3818542.1"/>
    </source>
</evidence>
<comment type="similarity">
    <text evidence="1 3">Belongs to the CpcS/CpeS biliprotein lyase family.</text>
</comment>
<dbReference type="CDD" id="cd19433">
    <property type="entry name" value="lipocalin_CpcS-CpeS"/>
    <property type="match status" value="1"/>
</dbReference>
<dbReference type="Pfam" id="PF09367">
    <property type="entry name" value="CpeS"/>
    <property type="match status" value="1"/>
</dbReference>
<gene>
    <name evidence="3" type="primary">cpcS</name>
    <name evidence="4" type="ORF">VPK24_12900</name>
</gene>
<comment type="function">
    <text evidence="3">Covalently attaches a chromophore to Cys residue(s) of phycobiliproteins.</text>
</comment>
<comment type="caution">
    <text evidence="4">The sequence shown here is derived from an EMBL/GenBank/DDBJ whole genome shotgun (WGS) entry which is preliminary data.</text>
</comment>
<accession>A0ABW7CBN0</accession>
<dbReference type="GO" id="GO:0016829">
    <property type="term" value="F:lyase activity"/>
    <property type="evidence" value="ECO:0007669"/>
    <property type="project" value="UniProtKB-KW"/>
</dbReference>
<dbReference type="InterPro" id="IPR018536">
    <property type="entry name" value="CpcS/CpeS"/>
</dbReference>
<evidence type="ECO:0000313" key="5">
    <source>
        <dbReference type="Proteomes" id="UP001604335"/>
    </source>
</evidence>
<dbReference type="HAMAP" id="MF_01459">
    <property type="entry name" value="Chrphore_lyase_CpxS"/>
    <property type="match status" value="1"/>
</dbReference>
<dbReference type="Proteomes" id="UP001604335">
    <property type="component" value="Unassembled WGS sequence"/>
</dbReference>
<protein>
    <recommendedName>
        <fullName evidence="3">Chromophore lyase CpcS/CpeS</fullName>
        <ecNumber evidence="3">4.-.-.-</ecNumber>
    </recommendedName>
</protein>
<dbReference type="EMBL" id="JAZAQF010000078">
    <property type="protein sequence ID" value="MFG3818542.1"/>
    <property type="molecule type" value="Genomic_DNA"/>
</dbReference>